<name>A0A5A7TCR8_CUCMM</name>
<dbReference type="Proteomes" id="UP000321947">
    <property type="component" value="Unassembled WGS sequence"/>
</dbReference>
<dbReference type="GO" id="GO:0015074">
    <property type="term" value="P:DNA integration"/>
    <property type="evidence" value="ECO:0007669"/>
    <property type="project" value="InterPro"/>
</dbReference>
<feature type="compositionally biased region" description="Polar residues" evidence="3">
    <location>
        <begin position="133"/>
        <end position="160"/>
    </location>
</feature>
<dbReference type="InterPro" id="IPR001584">
    <property type="entry name" value="Integrase_cat-core"/>
</dbReference>
<keyword evidence="2" id="KW-0378">Hydrolase</keyword>
<sequence>MDLCREILWDTPNDGTQYAKLEEADHVYDFLAGLNLKFGTVCGRILGQRLLPSLMEVCFEVRLEEDRTNALGILTTPTIDYVAFSTRSSNHDIDKNNEKSIPVFEYCKKQWLTKEQCWKLHYRPLGGKKWSSNKKQNSGRAYISETTPASTSQSTGPTASQTKTLTLGAIAQSGMSQSLGLISVDGKNAWILDLGATDHLIDMSSGRTIGTARHNRGLYIIDDDTSYSSFSRVSLLSSYFSTSEQDRMLWHFWPDHPNFTNMRSLFPDLFSKLDVSSLSCDVCIRAKQLRVSFLSQPYKPTQSFTLIHSDVWGPSKVTTSSGKRWFVTFINDHTRLTWVYLITDEFEVSSIFQNLYHTIETQFHTKIAIFRSDNGREFQNHNLSEFLASKGIVHQTSCAYTPQQNGVTERKTRHLLEVACSLMLSTFLPSYLWGDAILTTAHLINKMSSRILHLQTHLNCLKESYPSTHLISEVPLRVFGCTAYVHNFDHNQTKFTPQAQACVSVGYPLHQHSYKCFHPPSRRNTLSLWMLLSVRTDPNFPSVIFRGRVRNLRKEVGSPTSQPPTPAQDFEPPRDQGMENPTEPCTNNTMSENDKSDVAVFENMEEKNRGDETEVRTETSNNEAEQGHTRKLDEYDLSLDIPIALRKGTRSFTKHPICNYVSYDNLSPQFRAFTASLDSTIILKNIYTALECSEWKNVVMKEIKALEKNRTWKICALPKGHKTEDANECSLSHTKQMSPRAWFDRSTTFVKSQGYSQGHSDHTLFAKVSKVGKIVVLIIYVDDIVFTGDDQTEISQLKQRMSDEFEIKDLGNLRYFLGMEVTRSKEGISIKSTSGYCTFVWVDHVTWRSKKQSVMAKSSGEAEYRAISLGICEEIWLQKDLSDLHHEFQHDRTKHVEIVRHFIKERLDSGSVCIPYIPSSQQVTDVLTKGLLRLHFDLCVSMLELLNIYFST</sequence>
<dbReference type="InterPro" id="IPR039537">
    <property type="entry name" value="Retrotran_Ty1/copia-like"/>
</dbReference>
<evidence type="ECO:0000256" key="3">
    <source>
        <dbReference type="SAM" id="MobiDB-lite"/>
    </source>
</evidence>
<dbReference type="AlphaFoldDB" id="A0A5A7TCR8"/>
<keyword evidence="1" id="KW-0479">Metal-binding</keyword>
<evidence type="ECO:0000256" key="1">
    <source>
        <dbReference type="ARBA" id="ARBA00022723"/>
    </source>
</evidence>
<evidence type="ECO:0000256" key="2">
    <source>
        <dbReference type="ARBA" id="ARBA00022801"/>
    </source>
</evidence>
<dbReference type="Pfam" id="PF13976">
    <property type="entry name" value="gag_pre-integrs"/>
    <property type="match status" value="1"/>
</dbReference>
<dbReference type="Pfam" id="PF07727">
    <property type="entry name" value="RVT_2"/>
    <property type="match status" value="1"/>
</dbReference>
<evidence type="ECO:0000313" key="8">
    <source>
        <dbReference type="Proteomes" id="UP000321947"/>
    </source>
</evidence>
<feature type="domain" description="Integrase catalytic" evidence="4">
    <location>
        <begin position="296"/>
        <end position="483"/>
    </location>
</feature>
<dbReference type="CDD" id="cd09272">
    <property type="entry name" value="RNase_HI_RT_Ty1"/>
    <property type="match status" value="1"/>
</dbReference>
<evidence type="ECO:0000259" key="4">
    <source>
        <dbReference type="PROSITE" id="PS50994"/>
    </source>
</evidence>
<dbReference type="Gene3D" id="3.30.420.10">
    <property type="entry name" value="Ribonuclease H-like superfamily/Ribonuclease H"/>
    <property type="match status" value="1"/>
</dbReference>
<dbReference type="EMBL" id="SSTE01016683">
    <property type="protein sequence ID" value="KAA0041252.1"/>
    <property type="molecule type" value="Genomic_DNA"/>
</dbReference>
<dbReference type="InterPro" id="IPR025724">
    <property type="entry name" value="GAG-pre-integrase_dom"/>
</dbReference>
<dbReference type="OrthoDB" id="1750639at2759"/>
<dbReference type="Proteomes" id="UP000321393">
    <property type="component" value="Unassembled WGS sequence"/>
</dbReference>
<dbReference type="InterPro" id="IPR057670">
    <property type="entry name" value="SH3_retrovirus"/>
</dbReference>
<dbReference type="InterPro" id="IPR012337">
    <property type="entry name" value="RNaseH-like_sf"/>
</dbReference>
<dbReference type="Pfam" id="PF00665">
    <property type="entry name" value="rve"/>
    <property type="match status" value="1"/>
</dbReference>
<dbReference type="SUPFAM" id="SSF53098">
    <property type="entry name" value="Ribonuclease H-like"/>
    <property type="match status" value="1"/>
</dbReference>
<dbReference type="InterPro" id="IPR036397">
    <property type="entry name" value="RNaseH_sf"/>
</dbReference>
<dbReference type="InterPro" id="IPR013103">
    <property type="entry name" value="RVT_2"/>
</dbReference>
<evidence type="ECO:0000313" key="6">
    <source>
        <dbReference type="EMBL" id="TYK16052.1"/>
    </source>
</evidence>
<dbReference type="PANTHER" id="PTHR42648:SF22">
    <property type="entry name" value="REVERSE TRANSCRIPTASE TY1_COPIA-TYPE DOMAIN-CONTAINING PROTEIN"/>
    <property type="match status" value="1"/>
</dbReference>
<proteinExistence type="predicted"/>
<reference evidence="7 8" key="1">
    <citation type="submission" date="2019-08" db="EMBL/GenBank/DDBJ databases">
        <title>Draft genome sequences of two oriental melons (Cucumis melo L. var makuwa).</title>
        <authorList>
            <person name="Kwon S.-Y."/>
        </authorList>
    </citation>
    <scope>NUCLEOTIDE SEQUENCE [LARGE SCALE GENOMIC DNA]</scope>
    <source>
        <strain evidence="8">cv. Chang Bougi</strain>
        <strain evidence="7">cv. SW 3</strain>
        <tissue evidence="5">Leaf</tissue>
    </source>
</reference>
<gene>
    <name evidence="6" type="ORF">E5676_scaffold32G00640</name>
    <name evidence="5" type="ORF">E6C27_scaffold128G002320</name>
</gene>
<evidence type="ECO:0000313" key="7">
    <source>
        <dbReference type="Proteomes" id="UP000321393"/>
    </source>
</evidence>
<dbReference type="EMBL" id="SSTD01008349">
    <property type="protein sequence ID" value="TYK16052.1"/>
    <property type="molecule type" value="Genomic_DNA"/>
</dbReference>
<comment type="caution">
    <text evidence="5">The sequence shown here is derived from an EMBL/GenBank/DDBJ whole genome shotgun (WGS) entry which is preliminary data.</text>
</comment>
<accession>A0A5A7TCR8</accession>
<dbReference type="PANTHER" id="PTHR42648">
    <property type="entry name" value="TRANSPOSASE, PUTATIVE-RELATED"/>
    <property type="match status" value="1"/>
</dbReference>
<dbReference type="PROSITE" id="PS50994">
    <property type="entry name" value="INTEGRASE"/>
    <property type="match status" value="1"/>
</dbReference>
<dbReference type="Pfam" id="PF25597">
    <property type="entry name" value="SH3_retrovirus"/>
    <property type="match status" value="1"/>
</dbReference>
<dbReference type="GO" id="GO:0003676">
    <property type="term" value="F:nucleic acid binding"/>
    <property type="evidence" value="ECO:0007669"/>
    <property type="project" value="InterPro"/>
</dbReference>
<feature type="region of interest" description="Disordered" evidence="3">
    <location>
        <begin position="554"/>
        <end position="630"/>
    </location>
</feature>
<feature type="region of interest" description="Disordered" evidence="3">
    <location>
        <begin position="131"/>
        <end position="160"/>
    </location>
</feature>
<protein>
    <submittedName>
        <fullName evidence="5">Retrovirus-related Pol polyprotein from transposon TNT 1-94</fullName>
    </submittedName>
</protein>
<organism evidence="5 7">
    <name type="scientific">Cucumis melo var. makuwa</name>
    <name type="common">Oriental melon</name>
    <dbReference type="NCBI Taxonomy" id="1194695"/>
    <lineage>
        <taxon>Eukaryota</taxon>
        <taxon>Viridiplantae</taxon>
        <taxon>Streptophyta</taxon>
        <taxon>Embryophyta</taxon>
        <taxon>Tracheophyta</taxon>
        <taxon>Spermatophyta</taxon>
        <taxon>Magnoliopsida</taxon>
        <taxon>eudicotyledons</taxon>
        <taxon>Gunneridae</taxon>
        <taxon>Pentapetalae</taxon>
        <taxon>rosids</taxon>
        <taxon>fabids</taxon>
        <taxon>Cucurbitales</taxon>
        <taxon>Cucurbitaceae</taxon>
        <taxon>Benincaseae</taxon>
        <taxon>Cucumis</taxon>
    </lineage>
</organism>
<dbReference type="GO" id="GO:0046872">
    <property type="term" value="F:metal ion binding"/>
    <property type="evidence" value="ECO:0007669"/>
    <property type="project" value="UniProtKB-KW"/>
</dbReference>
<evidence type="ECO:0000313" key="5">
    <source>
        <dbReference type="EMBL" id="KAA0041252.1"/>
    </source>
</evidence>
<feature type="compositionally biased region" description="Basic and acidic residues" evidence="3">
    <location>
        <begin position="604"/>
        <end position="617"/>
    </location>
</feature>
<dbReference type="GO" id="GO:0016787">
    <property type="term" value="F:hydrolase activity"/>
    <property type="evidence" value="ECO:0007669"/>
    <property type="project" value="UniProtKB-KW"/>
</dbReference>